<evidence type="ECO:0000313" key="6">
    <source>
        <dbReference type="Proteomes" id="UP000326865"/>
    </source>
</evidence>
<dbReference type="Gene3D" id="2.30.110.10">
    <property type="entry name" value="Electron Transport, Fmn-binding Protein, Chain A"/>
    <property type="match status" value="1"/>
</dbReference>
<sequence length="146" mass="16526">MQLSGVWSREELDAFLTSEAGTVPLRLACRTPAGGLWMLSLWYRWRDGGLDCATSASADVVEYLRHDDGVSFEVSVNEPPYFGVRGSGHTTLQPDEEKRLLQSLLERYLGGTDSGLAKRLLSEDREEVHIRIEPSKLYTWDFSDRM</sequence>
<dbReference type="EMBL" id="QKKZ01000001">
    <property type="protein sequence ID" value="KAB7516115.1"/>
    <property type="molecule type" value="Genomic_DNA"/>
</dbReference>
<accession>A0A5N5UBT3</accession>
<dbReference type="Proteomes" id="UP000326865">
    <property type="component" value="Unassembled WGS sequence"/>
</dbReference>
<keyword evidence="6" id="KW-1185">Reference proteome</keyword>
<comment type="caution">
    <text evidence="1">The sequence shown here is derived from an EMBL/GenBank/DDBJ whole genome shotgun (WGS) entry which is preliminary data.</text>
</comment>
<dbReference type="AlphaFoldDB" id="A0A5N5UBT3"/>
<accession>A0A5N5UG54</accession>
<reference evidence="4 5" key="1">
    <citation type="submission" date="2019-10" db="EMBL/GenBank/DDBJ databases">
        <title>Unraveling microbial dark matter from salterns through culturing: the case of the genus Halosegnis.</title>
        <authorList>
            <person name="Duran-Viseras A."/>
            <person name="Andrei A.-S."/>
            <person name="Vera-Gargallo B."/>
            <person name="Ghai R."/>
            <person name="Sanchez-Porro C."/>
            <person name="Ventosa A."/>
        </authorList>
    </citation>
    <scope>NUCLEOTIDE SEQUENCE [LARGE SCALE GENOMIC DNA]</scope>
    <source>
        <strain evidence="2 5">F17-44</strain>
        <strain evidence="1 6">F18-79</strain>
        <strain evidence="3 4">F19-13</strain>
    </source>
</reference>
<dbReference type="EMBL" id="QMDY01000001">
    <property type="protein sequence ID" value="KAB7520198.1"/>
    <property type="molecule type" value="Genomic_DNA"/>
</dbReference>
<dbReference type="Proteomes" id="UP000326207">
    <property type="component" value="Unassembled WGS sequence"/>
</dbReference>
<dbReference type="RefSeq" id="WP_152119558.1">
    <property type="nucleotide sequence ID" value="NZ_QJOW01000002.1"/>
</dbReference>
<evidence type="ECO:0000313" key="2">
    <source>
        <dbReference type="EMBL" id="KAB7516671.1"/>
    </source>
</evidence>
<accession>A0A5N5UMU3</accession>
<evidence type="ECO:0000313" key="3">
    <source>
        <dbReference type="EMBL" id="KAB7520198.1"/>
    </source>
</evidence>
<organism evidence="1 6">
    <name type="scientific">Halosegnis rubeus</name>
    <dbReference type="NCBI Taxonomy" id="2212850"/>
    <lineage>
        <taxon>Archaea</taxon>
        <taxon>Methanobacteriati</taxon>
        <taxon>Methanobacteriota</taxon>
        <taxon>Stenosarchaea group</taxon>
        <taxon>Halobacteria</taxon>
        <taxon>Halobacteriales</taxon>
        <taxon>Natronomonadaceae</taxon>
        <taxon>Halosegnis</taxon>
    </lineage>
</organism>
<dbReference type="Proteomes" id="UP000326302">
    <property type="component" value="Unassembled WGS sequence"/>
</dbReference>
<dbReference type="OrthoDB" id="139492at2157"/>
<evidence type="ECO:0000313" key="5">
    <source>
        <dbReference type="Proteomes" id="UP000326302"/>
    </source>
</evidence>
<dbReference type="InterPro" id="IPR012349">
    <property type="entry name" value="Split_barrel_FMN-bd"/>
</dbReference>
<dbReference type="SUPFAM" id="SSF50475">
    <property type="entry name" value="FMN-binding split barrel"/>
    <property type="match status" value="1"/>
</dbReference>
<protein>
    <submittedName>
        <fullName evidence="1">Pyridoxamine 5'-phosphate oxidase family protein</fullName>
    </submittedName>
</protein>
<dbReference type="EMBL" id="QJOW01000002">
    <property type="protein sequence ID" value="KAB7516671.1"/>
    <property type="molecule type" value="Genomic_DNA"/>
</dbReference>
<gene>
    <name evidence="1" type="ORF">DM867_02955</name>
    <name evidence="2" type="ORF">DMP03_04690</name>
    <name evidence="3" type="ORF">DP108_02825</name>
</gene>
<proteinExistence type="predicted"/>
<name>A0A5N5UBT3_9EURY</name>
<evidence type="ECO:0000313" key="4">
    <source>
        <dbReference type="Proteomes" id="UP000326207"/>
    </source>
</evidence>
<evidence type="ECO:0000313" key="1">
    <source>
        <dbReference type="EMBL" id="KAB7516115.1"/>
    </source>
</evidence>